<dbReference type="GO" id="GO:0003677">
    <property type="term" value="F:DNA binding"/>
    <property type="evidence" value="ECO:0007669"/>
    <property type="project" value="UniProtKB-KW"/>
</dbReference>
<keyword evidence="10" id="KW-1185">Reference proteome</keyword>
<protein>
    <recommendedName>
        <fullName evidence="8">Zn(2)-C6 fungal-type domain-containing protein</fullName>
    </recommendedName>
</protein>
<dbReference type="CDD" id="cd00067">
    <property type="entry name" value="GAL4"/>
    <property type="match status" value="1"/>
</dbReference>
<dbReference type="Gene3D" id="4.10.240.10">
    <property type="entry name" value="Zn(2)-C6 fungal-type DNA-binding domain"/>
    <property type="match status" value="1"/>
</dbReference>
<dbReference type="EMBL" id="JAQIZZ010000007">
    <property type="protein sequence ID" value="KAJ5533269.1"/>
    <property type="molecule type" value="Genomic_DNA"/>
</dbReference>
<evidence type="ECO:0000259" key="8">
    <source>
        <dbReference type="PROSITE" id="PS50048"/>
    </source>
</evidence>
<dbReference type="PROSITE" id="PS00463">
    <property type="entry name" value="ZN2_CY6_FUNGAL_1"/>
    <property type="match status" value="1"/>
</dbReference>
<keyword evidence="2" id="KW-0805">Transcription regulation</keyword>
<dbReference type="SMART" id="SM00906">
    <property type="entry name" value="Fungal_trans"/>
    <property type="match status" value="1"/>
</dbReference>
<evidence type="ECO:0000256" key="3">
    <source>
        <dbReference type="ARBA" id="ARBA00023125"/>
    </source>
</evidence>
<keyword evidence="5" id="KW-0539">Nucleus</keyword>
<evidence type="ECO:0000256" key="2">
    <source>
        <dbReference type="ARBA" id="ARBA00023015"/>
    </source>
</evidence>
<evidence type="ECO:0000256" key="7">
    <source>
        <dbReference type="SAM" id="MobiDB-lite"/>
    </source>
</evidence>
<organism evidence="9 10">
    <name type="scientific">Penicillium frequentans</name>
    <dbReference type="NCBI Taxonomy" id="3151616"/>
    <lineage>
        <taxon>Eukaryota</taxon>
        <taxon>Fungi</taxon>
        <taxon>Dikarya</taxon>
        <taxon>Ascomycota</taxon>
        <taxon>Pezizomycotina</taxon>
        <taxon>Eurotiomycetes</taxon>
        <taxon>Eurotiomycetidae</taxon>
        <taxon>Eurotiales</taxon>
        <taxon>Aspergillaceae</taxon>
        <taxon>Penicillium</taxon>
    </lineage>
</organism>
<proteinExistence type="predicted"/>
<feature type="compositionally biased region" description="Low complexity" evidence="7">
    <location>
        <begin position="115"/>
        <end position="129"/>
    </location>
</feature>
<comment type="caution">
    <text evidence="9">The sequence shown here is derived from an EMBL/GenBank/DDBJ whole genome shotgun (WGS) entry which is preliminary data.</text>
</comment>
<dbReference type="Proteomes" id="UP001220324">
    <property type="component" value="Unassembled WGS sequence"/>
</dbReference>
<dbReference type="Pfam" id="PF04082">
    <property type="entry name" value="Fungal_trans"/>
    <property type="match status" value="1"/>
</dbReference>
<evidence type="ECO:0000256" key="6">
    <source>
        <dbReference type="SAM" id="Coils"/>
    </source>
</evidence>
<evidence type="ECO:0000256" key="1">
    <source>
        <dbReference type="ARBA" id="ARBA00022723"/>
    </source>
</evidence>
<name>A0AAD6GDR4_9EURO</name>
<dbReference type="InterPro" id="IPR036864">
    <property type="entry name" value="Zn2-C6_fun-type_DNA-bd_sf"/>
</dbReference>
<keyword evidence="4" id="KW-0804">Transcription</keyword>
<dbReference type="GO" id="GO:0000981">
    <property type="term" value="F:DNA-binding transcription factor activity, RNA polymerase II-specific"/>
    <property type="evidence" value="ECO:0007669"/>
    <property type="project" value="InterPro"/>
</dbReference>
<keyword evidence="6" id="KW-0175">Coiled coil</keyword>
<gene>
    <name evidence="9" type="ORF">N7494_009821</name>
</gene>
<sequence>MLNPIPIPRLPYRHKSLQTRRTARACDQCRLRKTKCDGEKPRCIQCASTGVDECVYSQSKQDKERTQLELANSEVDRYEDLLREISQEVDVSIARKITKALRLAPRDQETRGEVSSASNTSSTSSIGSLNALDTLDEDINRSKASIATGYHGKSSEVAWMQSLALKAGVDRGKEGASKDIQNQLPPIDDSFASMDYHIESADYPGSDLEDENPYTLPAKALAERLLSLYIDSVQPSLPVIRQTLFVDQFNSLYSGNSIQPGRKWLALLNLIFAISSKLCQIAGQDTHNRENKFFSRAQKLIISESLVEDHEDLQQVQAETLAAFFLLTSSQINRAWKMIGTATRSAIALGLHLRATHNTLSASALEARHKLWWSIFILESLLSVMTGRASGLGNSFCSAPPPLVAGDVELFTDNAPEVRLERPTENPPMKWTINQSHEQLEAQRASMKCMDANDELYFFCLTDLILISHTASTRVYSTDAVKQGWDSIQSRLNFFNKTMDEWSSSLPDSINFKIVGAGQSLSKVNAYKISLSLHYYSSRIILNRPCLARARTAGDGISNSYRSWAKEESAMTCLHSALAILSIFPDRPDPIWVCHVLWWNILHFLVQATTILLINLSFEDLASKKPSGHNITSGSSASQLPGVSDPVNYEAVLTAARKALQWLYCLGKTEASARRAFEICSNCIRRIAPIGFDLDEFVPMNTKSNVQYSAVPTDHSHQQRRSKDKVSYSQFLGTSEFHYDRSASVGAQFPEQGATEDFDLPMQPSFGLFGDEINMPDYIPDPHDTLEDVLLSIGGTR</sequence>
<dbReference type="GO" id="GO:0008270">
    <property type="term" value="F:zinc ion binding"/>
    <property type="evidence" value="ECO:0007669"/>
    <property type="project" value="InterPro"/>
</dbReference>
<reference evidence="9 10" key="1">
    <citation type="journal article" date="2023" name="IMA Fungus">
        <title>Comparative genomic study of the Penicillium genus elucidates a diverse pangenome and 15 lateral gene transfer events.</title>
        <authorList>
            <person name="Petersen C."/>
            <person name="Sorensen T."/>
            <person name="Nielsen M.R."/>
            <person name="Sondergaard T.E."/>
            <person name="Sorensen J.L."/>
            <person name="Fitzpatrick D.A."/>
            <person name="Frisvad J.C."/>
            <person name="Nielsen K.L."/>
        </authorList>
    </citation>
    <scope>NUCLEOTIDE SEQUENCE [LARGE SCALE GENOMIC DNA]</scope>
    <source>
        <strain evidence="9 10">IBT 35679</strain>
    </source>
</reference>
<evidence type="ECO:0000313" key="10">
    <source>
        <dbReference type="Proteomes" id="UP001220324"/>
    </source>
</evidence>
<feature type="coiled-coil region" evidence="6">
    <location>
        <begin position="61"/>
        <end position="88"/>
    </location>
</feature>
<dbReference type="Pfam" id="PF00172">
    <property type="entry name" value="Zn_clus"/>
    <property type="match status" value="1"/>
</dbReference>
<dbReference type="SMART" id="SM00066">
    <property type="entry name" value="GAL4"/>
    <property type="match status" value="1"/>
</dbReference>
<dbReference type="GO" id="GO:0006351">
    <property type="term" value="P:DNA-templated transcription"/>
    <property type="evidence" value="ECO:0007669"/>
    <property type="project" value="InterPro"/>
</dbReference>
<dbReference type="SUPFAM" id="SSF57701">
    <property type="entry name" value="Zn2/Cys6 DNA-binding domain"/>
    <property type="match status" value="1"/>
</dbReference>
<feature type="region of interest" description="Disordered" evidence="7">
    <location>
        <begin position="105"/>
        <end position="129"/>
    </location>
</feature>
<evidence type="ECO:0000313" key="9">
    <source>
        <dbReference type="EMBL" id="KAJ5533269.1"/>
    </source>
</evidence>
<accession>A0AAD6GDR4</accession>
<feature type="domain" description="Zn(2)-C6 fungal-type" evidence="8">
    <location>
        <begin position="25"/>
        <end position="56"/>
    </location>
</feature>
<dbReference type="PROSITE" id="PS50048">
    <property type="entry name" value="ZN2_CY6_FUNGAL_2"/>
    <property type="match status" value="1"/>
</dbReference>
<keyword evidence="1" id="KW-0479">Metal-binding</keyword>
<dbReference type="InterPro" id="IPR001138">
    <property type="entry name" value="Zn2Cys6_DnaBD"/>
</dbReference>
<dbReference type="InterPro" id="IPR007219">
    <property type="entry name" value="XnlR_reg_dom"/>
</dbReference>
<evidence type="ECO:0000256" key="4">
    <source>
        <dbReference type="ARBA" id="ARBA00023163"/>
    </source>
</evidence>
<dbReference type="PANTHER" id="PTHR47654">
    <property type="entry name" value="ZN(II)2CYS6 TRANSCRIPTION FACTOR (EUROFUNG)-RELATED"/>
    <property type="match status" value="1"/>
</dbReference>
<keyword evidence="3" id="KW-0238">DNA-binding</keyword>
<evidence type="ECO:0000256" key="5">
    <source>
        <dbReference type="ARBA" id="ARBA00023242"/>
    </source>
</evidence>
<dbReference type="AlphaFoldDB" id="A0AAD6GDR4"/>
<dbReference type="PANTHER" id="PTHR47654:SF5">
    <property type="entry name" value="TRANSCRIPTION FACTOR DOMAIN-CONTAINING PROTEIN"/>
    <property type="match status" value="1"/>
</dbReference>
<dbReference type="CDD" id="cd12148">
    <property type="entry name" value="fungal_TF_MHR"/>
    <property type="match status" value="1"/>
</dbReference>
<dbReference type="InterPro" id="IPR053230">
    <property type="entry name" value="Trans_reg_galc"/>
</dbReference>